<evidence type="ECO:0000256" key="2">
    <source>
        <dbReference type="ARBA" id="ARBA00022692"/>
    </source>
</evidence>
<dbReference type="Pfam" id="PF01926">
    <property type="entry name" value="MMR_HSR1"/>
    <property type="match status" value="1"/>
</dbReference>
<protein>
    <submittedName>
        <fullName evidence="7">GTPase Era</fullName>
    </submittedName>
</protein>
<dbReference type="PANTHER" id="PTHR42698">
    <property type="entry name" value="GTPASE ERA"/>
    <property type="match status" value="1"/>
</dbReference>
<dbReference type="InterPro" id="IPR027417">
    <property type="entry name" value="P-loop_NTPase"/>
</dbReference>
<dbReference type="GO" id="GO:0000028">
    <property type="term" value="P:ribosomal small subunit assembly"/>
    <property type="evidence" value="ECO:0007669"/>
    <property type="project" value="TreeGrafter"/>
</dbReference>
<dbReference type="PANTHER" id="PTHR42698:SF1">
    <property type="entry name" value="GTPASE ERA, MITOCHONDRIAL"/>
    <property type="match status" value="1"/>
</dbReference>
<keyword evidence="3 5" id="KW-1133">Transmembrane helix</keyword>
<name>A0A517YAP8_9BACT</name>
<dbReference type="InterPro" id="IPR006073">
    <property type="entry name" value="GTP-bd"/>
</dbReference>
<sequence length="518" mass="56119">MKSPSLTDKLLLVVALAIVGALLVYIPPRLLDQYDRIKDLGPPFTYLYFALVGSGAAILIGLCGYMIWRVWLNTRDKRKKTERRAKNPSELSAAEKQQELVDNLASVDQLQSDSGVKPELKKELTGLREKVEEKQQAQRLEIVAFGTISSGKSSLMNALAGRDVFQTDPRGGTTLQRQQVPWPGNDQVLLVDTPGLGEIDGSERLAVAAESARDADLVLLVVDGPLRDSEFTLLQKLGDMEKRVVVCLNKQDWYAADDQPKLMGQITEQLNGIVEPNHIVAVRAQASQRSRVLVHADGSEAESMITVPPEIGPLAEQMLRMVRRDGRDLLLANLLLQSRGLVDHAKAKVKAALDARAWEIVDTYTWAAGGAAAVSPMVLDVIIGSGITAKMVVDLAKVYRQPIDTSIAMNLLAQLGKNLVAILGVNAAAPAIAAGIAGLLKTIPLAGSIAGGALQGLTQALVTRWIGGVFIGYFQADMQQPKEGLANLALQEWRRVTAPAELIKFVQTARDKLMNTPK</sequence>
<organism evidence="7 8">
    <name type="scientific">Anatilimnocola aggregata</name>
    <dbReference type="NCBI Taxonomy" id="2528021"/>
    <lineage>
        <taxon>Bacteria</taxon>
        <taxon>Pseudomonadati</taxon>
        <taxon>Planctomycetota</taxon>
        <taxon>Planctomycetia</taxon>
        <taxon>Pirellulales</taxon>
        <taxon>Pirellulaceae</taxon>
        <taxon>Anatilimnocola</taxon>
    </lineage>
</organism>
<keyword evidence="2 5" id="KW-0812">Transmembrane</keyword>
<gene>
    <name evidence="7" type="primary">era_1</name>
    <name evidence="7" type="ORF">ETAA8_23960</name>
</gene>
<dbReference type="GO" id="GO:0005525">
    <property type="term" value="F:GTP binding"/>
    <property type="evidence" value="ECO:0007669"/>
    <property type="project" value="InterPro"/>
</dbReference>
<dbReference type="GO" id="GO:0019843">
    <property type="term" value="F:rRNA binding"/>
    <property type="evidence" value="ECO:0007669"/>
    <property type="project" value="TreeGrafter"/>
</dbReference>
<feature type="transmembrane region" description="Helical" evidence="5">
    <location>
        <begin position="9"/>
        <end position="26"/>
    </location>
</feature>
<keyword evidence="4 5" id="KW-0472">Membrane</keyword>
<evidence type="ECO:0000256" key="4">
    <source>
        <dbReference type="ARBA" id="ARBA00023136"/>
    </source>
</evidence>
<reference evidence="7 8" key="1">
    <citation type="submission" date="2019-02" db="EMBL/GenBank/DDBJ databases">
        <title>Deep-cultivation of Planctomycetes and their phenomic and genomic characterization uncovers novel biology.</title>
        <authorList>
            <person name="Wiegand S."/>
            <person name="Jogler M."/>
            <person name="Boedeker C."/>
            <person name="Pinto D."/>
            <person name="Vollmers J."/>
            <person name="Rivas-Marin E."/>
            <person name="Kohn T."/>
            <person name="Peeters S.H."/>
            <person name="Heuer A."/>
            <person name="Rast P."/>
            <person name="Oberbeckmann S."/>
            <person name="Bunk B."/>
            <person name="Jeske O."/>
            <person name="Meyerdierks A."/>
            <person name="Storesund J.E."/>
            <person name="Kallscheuer N."/>
            <person name="Luecker S."/>
            <person name="Lage O.M."/>
            <person name="Pohl T."/>
            <person name="Merkel B.J."/>
            <person name="Hornburger P."/>
            <person name="Mueller R.-W."/>
            <person name="Bruemmer F."/>
            <person name="Labrenz M."/>
            <person name="Spormann A.M."/>
            <person name="Op den Camp H."/>
            <person name="Overmann J."/>
            <person name="Amann R."/>
            <person name="Jetten M.S.M."/>
            <person name="Mascher T."/>
            <person name="Medema M.H."/>
            <person name="Devos D.P."/>
            <person name="Kaster A.-K."/>
            <person name="Ovreas L."/>
            <person name="Rohde M."/>
            <person name="Galperin M.Y."/>
            <person name="Jogler C."/>
        </authorList>
    </citation>
    <scope>NUCLEOTIDE SEQUENCE [LARGE SCALE GENOMIC DNA]</scope>
    <source>
        <strain evidence="7 8">ETA_A8</strain>
    </source>
</reference>
<dbReference type="RefSeq" id="WP_145088159.1">
    <property type="nucleotide sequence ID" value="NZ_CP036274.1"/>
</dbReference>
<feature type="domain" description="G" evidence="6">
    <location>
        <begin position="142"/>
        <end position="250"/>
    </location>
</feature>
<feature type="transmembrane region" description="Helical" evidence="5">
    <location>
        <begin position="452"/>
        <end position="474"/>
    </location>
</feature>
<dbReference type="EMBL" id="CP036274">
    <property type="protein sequence ID" value="QDU27309.1"/>
    <property type="molecule type" value="Genomic_DNA"/>
</dbReference>
<dbReference type="Gene3D" id="3.40.50.300">
    <property type="entry name" value="P-loop containing nucleotide triphosphate hydrolases"/>
    <property type="match status" value="1"/>
</dbReference>
<comment type="subcellular location">
    <subcellularLocation>
        <location evidence="1">Membrane</location>
        <topology evidence="1">Multi-pass membrane protein</topology>
    </subcellularLocation>
</comment>
<evidence type="ECO:0000313" key="8">
    <source>
        <dbReference type="Proteomes" id="UP000315017"/>
    </source>
</evidence>
<dbReference type="Proteomes" id="UP000315017">
    <property type="component" value="Chromosome"/>
</dbReference>
<dbReference type="OrthoDB" id="234347at2"/>
<dbReference type="InterPro" id="IPR005662">
    <property type="entry name" value="GTPase_Era-like"/>
</dbReference>
<accession>A0A517YAP8</accession>
<dbReference type="AlphaFoldDB" id="A0A517YAP8"/>
<evidence type="ECO:0000313" key="7">
    <source>
        <dbReference type="EMBL" id="QDU27309.1"/>
    </source>
</evidence>
<dbReference type="Pfam" id="PF05128">
    <property type="entry name" value="DUF697"/>
    <property type="match status" value="1"/>
</dbReference>
<evidence type="ECO:0000256" key="3">
    <source>
        <dbReference type="ARBA" id="ARBA00022989"/>
    </source>
</evidence>
<dbReference type="KEGG" id="aagg:ETAA8_23960"/>
<keyword evidence="8" id="KW-1185">Reference proteome</keyword>
<evidence type="ECO:0000256" key="1">
    <source>
        <dbReference type="ARBA" id="ARBA00004141"/>
    </source>
</evidence>
<dbReference type="GO" id="GO:0043024">
    <property type="term" value="F:ribosomal small subunit binding"/>
    <property type="evidence" value="ECO:0007669"/>
    <property type="project" value="TreeGrafter"/>
</dbReference>
<dbReference type="CDD" id="cd00880">
    <property type="entry name" value="Era_like"/>
    <property type="match status" value="1"/>
</dbReference>
<dbReference type="SUPFAM" id="SSF52540">
    <property type="entry name" value="P-loop containing nucleoside triphosphate hydrolases"/>
    <property type="match status" value="1"/>
</dbReference>
<evidence type="ECO:0000256" key="5">
    <source>
        <dbReference type="SAM" id="Phobius"/>
    </source>
</evidence>
<dbReference type="InterPro" id="IPR021147">
    <property type="entry name" value="DUF697"/>
</dbReference>
<feature type="transmembrane region" description="Helical" evidence="5">
    <location>
        <begin position="419"/>
        <end position="440"/>
    </location>
</feature>
<evidence type="ECO:0000259" key="6">
    <source>
        <dbReference type="Pfam" id="PF01926"/>
    </source>
</evidence>
<feature type="transmembrane region" description="Helical" evidence="5">
    <location>
        <begin position="46"/>
        <end position="68"/>
    </location>
</feature>
<proteinExistence type="predicted"/>
<dbReference type="GO" id="GO:0016020">
    <property type="term" value="C:membrane"/>
    <property type="evidence" value="ECO:0007669"/>
    <property type="project" value="UniProtKB-SubCell"/>
</dbReference>